<dbReference type="Proteomes" id="UP000003676">
    <property type="component" value="Unassembled WGS sequence"/>
</dbReference>
<proteinExistence type="predicted"/>
<sequence length="225" mass="24863">MESVTVRNRRKSMDDMPEDKRRSKGEATRMALLEAALVLFGERGFEGTSTRDIAGLAGCNQGLISFHFGGKEGLYDAARTVIFDNLGSIVRPMTHRLEEALSAETDAATLCGILQAEITSILTSFIRKQHHQSWFLLLRRSLHVGDEKTRELHSALFLPLLDVIGRILAKAGPAEDSALKAFLLVDMAFSILRDYPMFAAISPARDAEADARDLVGMLFRGILSR</sequence>
<dbReference type="HOGENOM" id="CLU_069356_16_0_7"/>
<reference evidence="5 6" key="2">
    <citation type="submission" date="2008-10" db="EMBL/GenBank/DDBJ databases">
        <authorList>
            <person name="Fulton L."/>
            <person name="Clifton S."/>
            <person name="Fulton B."/>
            <person name="Xu J."/>
            <person name="Minx P."/>
            <person name="Pepin K.H."/>
            <person name="Johnson M."/>
            <person name="Bhonagiri V."/>
            <person name="Nash W.E."/>
            <person name="Mardis E.R."/>
            <person name="Wilson R.K."/>
        </authorList>
    </citation>
    <scope>NUCLEOTIDE SEQUENCE [LARGE SCALE GENOMIC DNA]</scope>
    <source>
        <strain evidence="5 6">ATCC 29098</strain>
    </source>
</reference>
<evidence type="ECO:0000313" key="5">
    <source>
        <dbReference type="EMBL" id="EEB34217.1"/>
    </source>
</evidence>
<evidence type="ECO:0000259" key="4">
    <source>
        <dbReference type="PROSITE" id="PS50977"/>
    </source>
</evidence>
<feature type="compositionally biased region" description="Basic and acidic residues" evidence="3">
    <location>
        <begin position="11"/>
        <end position="25"/>
    </location>
</feature>
<organism evidence="5 6">
    <name type="scientific">Desulfovibrio piger ATCC 29098</name>
    <dbReference type="NCBI Taxonomy" id="411464"/>
    <lineage>
        <taxon>Bacteria</taxon>
        <taxon>Pseudomonadati</taxon>
        <taxon>Thermodesulfobacteriota</taxon>
        <taxon>Desulfovibrionia</taxon>
        <taxon>Desulfovibrionales</taxon>
        <taxon>Desulfovibrionaceae</taxon>
        <taxon>Desulfovibrio</taxon>
    </lineage>
</organism>
<feature type="region of interest" description="Disordered" evidence="3">
    <location>
        <begin position="1"/>
        <end position="25"/>
    </location>
</feature>
<dbReference type="SUPFAM" id="SSF46689">
    <property type="entry name" value="Homeodomain-like"/>
    <property type="match status" value="1"/>
</dbReference>
<feature type="DNA-binding region" description="H-T-H motif" evidence="2">
    <location>
        <begin position="49"/>
        <end position="68"/>
    </location>
</feature>
<dbReference type="InterPro" id="IPR050109">
    <property type="entry name" value="HTH-type_TetR-like_transc_reg"/>
</dbReference>
<gene>
    <name evidence="5" type="ORF">DESPIG_00905</name>
</gene>
<dbReference type="EMBL" id="ABXU01000026">
    <property type="protein sequence ID" value="EEB34217.1"/>
    <property type="molecule type" value="Genomic_DNA"/>
</dbReference>
<dbReference type="InterPro" id="IPR001647">
    <property type="entry name" value="HTH_TetR"/>
</dbReference>
<evidence type="ECO:0000256" key="1">
    <source>
        <dbReference type="ARBA" id="ARBA00023125"/>
    </source>
</evidence>
<comment type="caution">
    <text evidence="5">The sequence shown here is derived from an EMBL/GenBank/DDBJ whole genome shotgun (WGS) entry which is preliminary data.</text>
</comment>
<name>B6WS59_9BACT</name>
<dbReference type="Gene3D" id="1.10.357.10">
    <property type="entry name" value="Tetracycline Repressor, domain 2"/>
    <property type="match status" value="1"/>
</dbReference>
<dbReference type="Pfam" id="PF00440">
    <property type="entry name" value="TetR_N"/>
    <property type="match status" value="1"/>
</dbReference>
<dbReference type="PANTHER" id="PTHR30055:SF153">
    <property type="entry name" value="HTH-TYPE TRANSCRIPTIONAL REPRESSOR RV3405C"/>
    <property type="match status" value="1"/>
</dbReference>
<dbReference type="AlphaFoldDB" id="B6WS59"/>
<dbReference type="PRINTS" id="PR00455">
    <property type="entry name" value="HTHTETR"/>
</dbReference>
<dbReference type="PANTHER" id="PTHR30055">
    <property type="entry name" value="HTH-TYPE TRANSCRIPTIONAL REGULATOR RUTR"/>
    <property type="match status" value="1"/>
</dbReference>
<dbReference type="eggNOG" id="COG1309">
    <property type="taxonomic scope" value="Bacteria"/>
</dbReference>
<reference evidence="5 6" key="1">
    <citation type="submission" date="2008-10" db="EMBL/GenBank/DDBJ databases">
        <title>Draft genome sequence of Desulvovibrio piger (ATCC 29098).</title>
        <authorList>
            <person name="Sudarsanam P."/>
            <person name="Ley R."/>
            <person name="Guruge J."/>
            <person name="Turnbaugh P.J."/>
            <person name="Mahowald M."/>
            <person name="Liep D."/>
            <person name="Gordon J."/>
        </authorList>
    </citation>
    <scope>NUCLEOTIDE SEQUENCE [LARGE SCALE GENOMIC DNA]</scope>
    <source>
        <strain evidence="5 6">ATCC 29098</strain>
    </source>
</reference>
<evidence type="ECO:0000256" key="3">
    <source>
        <dbReference type="SAM" id="MobiDB-lite"/>
    </source>
</evidence>
<evidence type="ECO:0000313" key="6">
    <source>
        <dbReference type="Proteomes" id="UP000003676"/>
    </source>
</evidence>
<protein>
    <submittedName>
        <fullName evidence="5">Transcriptional regulator, TetR family</fullName>
    </submittedName>
</protein>
<dbReference type="GO" id="GO:0000976">
    <property type="term" value="F:transcription cis-regulatory region binding"/>
    <property type="evidence" value="ECO:0007669"/>
    <property type="project" value="TreeGrafter"/>
</dbReference>
<dbReference type="InterPro" id="IPR009057">
    <property type="entry name" value="Homeodomain-like_sf"/>
</dbReference>
<accession>B6WS59</accession>
<keyword evidence="1 2" id="KW-0238">DNA-binding</keyword>
<dbReference type="PROSITE" id="PS50977">
    <property type="entry name" value="HTH_TETR_2"/>
    <property type="match status" value="1"/>
</dbReference>
<evidence type="ECO:0000256" key="2">
    <source>
        <dbReference type="PROSITE-ProRule" id="PRU00335"/>
    </source>
</evidence>
<feature type="domain" description="HTH tetR-type" evidence="4">
    <location>
        <begin position="26"/>
        <end position="86"/>
    </location>
</feature>
<dbReference type="GO" id="GO:0003700">
    <property type="term" value="F:DNA-binding transcription factor activity"/>
    <property type="evidence" value="ECO:0007669"/>
    <property type="project" value="TreeGrafter"/>
</dbReference>